<dbReference type="PROSITE" id="PS51257">
    <property type="entry name" value="PROKAR_LIPOPROTEIN"/>
    <property type="match status" value="1"/>
</dbReference>
<evidence type="ECO:0000313" key="3">
    <source>
        <dbReference type="Proteomes" id="UP000197619"/>
    </source>
</evidence>
<feature type="chain" id="PRO_5012668319" description="Secreted protein" evidence="1">
    <location>
        <begin position="25"/>
        <end position="102"/>
    </location>
</feature>
<organism evidence="2 3">
    <name type="scientific">Lonchura striata</name>
    <name type="common">white-rumped munia</name>
    <dbReference type="NCBI Taxonomy" id="40157"/>
    <lineage>
        <taxon>Eukaryota</taxon>
        <taxon>Metazoa</taxon>
        <taxon>Chordata</taxon>
        <taxon>Craniata</taxon>
        <taxon>Vertebrata</taxon>
        <taxon>Euteleostomi</taxon>
        <taxon>Archelosauria</taxon>
        <taxon>Archosauria</taxon>
        <taxon>Dinosauria</taxon>
        <taxon>Saurischia</taxon>
        <taxon>Theropoda</taxon>
        <taxon>Coelurosauria</taxon>
        <taxon>Aves</taxon>
        <taxon>Neognathae</taxon>
        <taxon>Neoaves</taxon>
        <taxon>Telluraves</taxon>
        <taxon>Australaves</taxon>
        <taxon>Passeriformes</taxon>
        <taxon>Passeroidea</taxon>
        <taxon>Estrildidae</taxon>
        <taxon>Estrildinae</taxon>
        <taxon>Lonchura</taxon>
    </lineage>
</organism>
<gene>
    <name evidence="2" type="ORF">RLOC_00002501</name>
</gene>
<proteinExistence type="predicted"/>
<keyword evidence="1" id="KW-0732">Signal</keyword>
<sequence>MCRCHTHSLLFLLIMLIILTSTFSCCFRALHLKLLTECTGSTWGMQKALLRSEMASWMQWEMSTLSSQLWKWPDTTEMLATQSTSMNSNIDRVQWKVWYQSL</sequence>
<name>A0A218UJS7_9PASE</name>
<dbReference type="AlphaFoldDB" id="A0A218UJS7"/>
<evidence type="ECO:0008006" key="4">
    <source>
        <dbReference type="Google" id="ProtNLM"/>
    </source>
</evidence>
<comment type="caution">
    <text evidence="2">The sequence shown here is derived from an EMBL/GenBank/DDBJ whole genome shotgun (WGS) entry which is preliminary data.</text>
</comment>
<dbReference type="EMBL" id="MUZQ01000278">
    <property type="protein sequence ID" value="OWK53622.1"/>
    <property type="molecule type" value="Genomic_DNA"/>
</dbReference>
<evidence type="ECO:0000256" key="1">
    <source>
        <dbReference type="SAM" id="SignalP"/>
    </source>
</evidence>
<feature type="signal peptide" evidence="1">
    <location>
        <begin position="1"/>
        <end position="24"/>
    </location>
</feature>
<accession>A0A218UJS7</accession>
<reference evidence="2 3" key="1">
    <citation type="submission" date="2017-05" db="EMBL/GenBank/DDBJ databases">
        <title>Genome of assembly of the Bengalese finch, Lonchura striata domestica.</title>
        <authorList>
            <person name="Colquitt B.M."/>
            <person name="Brainard M.S."/>
        </authorList>
    </citation>
    <scope>NUCLEOTIDE SEQUENCE [LARGE SCALE GENOMIC DNA]</scope>
    <source>
        <strain evidence="2">White83orange57</strain>
    </source>
</reference>
<keyword evidence="3" id="KW-1185">Reference proteome</keyword>
<evidence type="ECO:0000313" key="2">
    <source>
        <dbReference type="EMBL" id="OWK53622.1"/>
    </source>
</evidence>
<protein>
    <recommendedName>
        <fullName evidence="4">Secreted protein</fullName>
    </recommendedName>
</protein>
<dbReference type="Proteomes" id="UP000197619">
    <property type="component" value="Unassembled WGS sequence"/>
</dbReference>